<dbReference type="InterPro" id="IPR011992">
    <property type="entry name" value="EF-hand-dom_pair"/>
</dbReference>
<dbReference type="RefSeq" id="XP_040603974.1">
    <property type="nucleotide sequence ID" value="XM_040748040.1"/>
</dbReference>
<dbReference type="GeneID" id="121141194"/>
<dbReference type="Proteomes" id="UP000886700">
    <property type="component" value="Unplaced"/>
</dbReference>
<keyword evidence="2" id="KW-0106">Calcium</keyword>
<accession>A0ABM2XMU2</accession>
<dbReference type="SUPFAM" id="SSF47473">
    <property type="entry name" value="EF-hand"/>
    <property type="match status" value="4"/>
</dbReference>
<dbReference type="PANTHER" id="PTHR22656">
    <property type="entry name" value="EF-HAND CALCIUM-BINDING DOMAIN-CONTAINING PROTEIN 13"/>
    <property type="match status" value="1"/>
</dbReference>
<evidence type="ECO:0000256" key="2">
    <source>
        <dbReference type="ARBA" id="ARBA00022837"/>
    </source>
</evidence>
<dbReference type="Gene3D" id="1.10.238.10">
    <property type="entry name" value="EF-hand"/>
    <property type="match status" value="3"/>
</dbReference>
<sequence>MGIELTKSEEKMLLHALPMDDDRMVYQNRVLEEVKSMKGGMVKVNNLDTVLGSLGIELTDKEHESLTENLPLTADGKIHLDKVLETVEAITGGDIGISDMGYVLKEMGITLTDQEYKALLEQLPISANEKVHKNMIMDGLKSLNRGFVNVDKIENNLKNLGWKLTKEEIKDLKQNVPADVHGRIAMNKLLKELKAYTGPKIDIRFLPALINKMGLELTDKERMKLISELPVDESGKIYKNRLLNGIKSFKGGKVRADKINTVLENLGITLTEKELDHLKENLPVSGDGRVNFQDLMNEVKIVTGDEENIKDVKNILEDMGVQLTQQEYTELLKNLLVGVDGNFYLNRLMSALTSLKGGKVDVRKLDSMMKNMGMKVSETEFEDLIKSLPVDAGKVEMKKLINTMKSFTGNKVAMDDLQDFLGNMGIELTEEMLSDLQETLPVDDAGMVFQNRLWNELKYLKGGKVDVYNIDTILENMGIKLTNEELRSLEETLPVDGEHYRTATCLLLCPH</sequence>
<name>A0ABM2XMU2_MESAU</name>
<proteinExistence type="predicted"/>
<evidence type="ECO:0000256" key="1">
    <source>
        <dbReference type="ARBA" id="ARBA00022737"/>
    </source>
</evidence>
<evidence type="ECO:0000313" key="3">
    <source>
        <dbReference type="Proteomes" id="UP000886700"/>
    </source>
</evidence>
<evidence type="ECO:0000313" key="4">
    <source>
        <dbReference type="RefSeq" id="XP_040603974.1"/>
    </source>
</evidence>
<gene>
    <name evidence="4" type="primary">LOC121141194</name>
</gene>
<reference evidence="4" key="1">
    <citation type="submission" date="2025-08" db="UniProtKB">
        <authorList>
            <consortium name="RefSeq"/>
        </authorList>
    </citation>
    <scope>IDENTIFICATION</scope>
    <source>
        <tissue evidence="4">Liver</tissue>
    </source>
</reference>
<organism evidence="3 4">
    <name type="scientific">Mesocricetus auratus</name>
    <name type="common">Golden hamster</name>
    <dbReference type="NCBI Taxonomy" id="10036"/>
    <lineage>
        <taxon>Eukaryota</taxon>
        <taxon>Metazoa</taxon>
        <taxon>Chordata</taxon>
        <taxon>Craniata</taxon>
        <taxon>Vertebrata</taxon>
        <taxon>Euteleostomi</taxon>
        <taxon>Mammalia</taxon>
        <taxon>Eutheria</taxon>
        <taxon>Euarchontoglires</taxon>
        <taxon>Glires</taxon>
        <taxon>Rodentia</taxon>
        <taxon>Myomorpha</taxon>
        <taxon>Muroidea</taxon>
        <taxon>Cricetidae</taxon>
        <taxon>Cricetinae</taxon>
        <taxon>Mesocricetus</taxon>
    </lineage>
</organism>
<dbReference type="PANTHER" id="PTHR22656:SF1">
    <property type="entry name" value="EF-HAND CALCIUM-BINDING DOMAIN-CONTAINING PROTEIN 13"/>
    <property type="match status" value="1"/>
</dbReference>
<keyword evidence="1" id="KW-0677">Repeat</keyword>
<protein>
    <submittedName>
        <fullName evidence="4">Uncharacterized protein LOC121141194</fullName>
    </submittedName>
</protein>
<keyword evidence="3" id="KW-1185">Reference proteome</keyword>